<keyword evidence="1" id="KW-1133">Transmembrane helix</keyword>
<keyword evidence="3" id="KW-1185">Reference proteome</keyword>
<feature type="transmembrane region" description="Helical" evidence="1">
    <location>
        <begin position="54"/>
        <end position="71"/>
    </location>
</feature>
<keyword evidence="1" id="KW-0472">Membrane</keyword>
<dbReference type="Proteomes" id="UP001303902">
    <property type="component" value="Chromosome"/>
</dbReference>
<feature type="transmembrane region" description="Helical" evidence="1">
    <location>
        <begin position="7"/>
        <end position="23"/>
    </location>
</feature>
<evidence type="ECO:0000256" key="1">
    <source>
        <dbReference type="SAM" id="Phobius"/>
    </source>
</evidence>
<feature type="transmembrane region" description="Helical" evidence="1">
    <location>
        <begin position="122"/>
        <end position="140"/>
    </location>
</feature>
<name>A0ABZ0L5C5_9BACL</name>
<reference evidence="2 3" key="1">
    <citation type="submission" date="2023-06" db="EMBL/GenBank/DDBJ databases">
        <title>Sporosarcina sp. nov., isolated from Korean tranditional fermented seafood 'Jeotgal'.</title>
        <authorList>
            <person name="Yang A.I."/>
            <person name="Shin N.-R."/>
        </authorList>
    </citation>
    <scope>NUCLEOTIDE SEQUENCE [LARGE SCALE GENOMIC DNA]</scope>
    <source>
        <strain evidence="2 3">T2O-4</strain>
    </source>
</reference>
<evidence type="ECO:0000313" key="3">
    <source>
        <dbReference type="Proteomes" id="UP001303902"/>
    </source>
</evidence>
<organism evidence="2 3">
    <name type="scientific">Sporosarcina oncorhynchi</name>
    <dbReference type="NCBI Taxonomy" id="3056444"/>
    <lineage>
        <taxon>Bacteria</taxon>
        <taxon>Bacillati</taxon>
        <taxon>Bacillota</taxon>
        <taxon>Bacilli</taxon>
        <taxon>Bacillales</taxon>
        <taxon>Caryophanaceae</taxon>
        <taxon>Sporosarcina</taxon>
    </lineage>
</organism>
<dbReference type="RefSeq" id="WP_317968202.1">
    <property type="nucleotide sequence ID" value="NZ_CP129118.1"/>
</dbReference>
<feature type="transmembrane region" description="Helical" evidence="1">
    <location>
        <begin position="29"/>
        <end position="47"/>
    </location>
</feature>
<evidence type="ECO:0000313" key="2">
    <source>
        <dbReference type="EMBL" id="WOV87775.1"/>
    </source>
</evidence>
<dbReference type="EMBL" id="CP129118">
    <property type="protein sequence ID" value="WOV87775.1"/>
    <property type="molecule type" value="Genomic_DNA"/>
</dbReference>
<sequence>MNSALRRIFWGYFFIFFDLYIGIDLLMDPVGYLLIYSGCTKIAVAFPQSKKPRIVALVGMIASIPSVLVNLSDPVLDYSWSVYGNGLFIIKLIVAFYLFLLLMEIVKSFDMTALIQRTSTTFKYFIGFYLFTFALMSFLVNTSGDGWIVLNLIAIIGVLIMDIIFLFLLRAIRKAAPDSVQIDMTV</sequence>
<keyword evidence="1" id="KW-0812">Transmembrane</keyword>
<feature type="transmembrane region" description="Helical" evidence="1">
    <location>
        <begin position="146"/>
        <end position="169"/>
    </location>
</feature>
<proteinExistence type="predicted"/>
<feature type="transmembrane region" description="Helical" evidence="1">
    <location>
        <begin position="83"/>
        <end position="102"/>
    </location>
</feature>
<accession>A0ABZ0L5C5</accession>
<evidence type="ECO:0008006" key="4">
    <source>
        <dbReference type="Google" id="ProtNLM"/>
    </source>
</evidence>
<protein>
    <recommendedName>
        <fullName evidence="4">DUF2975 domain-containing protein</fullName>
    </recommendedName>
</protein>
<gene>
    <name evidence="2" type="ORF">QWT69_01250</name>
</gene>